<evidence type="ECO:0000256" key="2">
    <source>
        <dbReference type="ARBA" id="ARBA00010447"/>
    </source>
</evidence>
<evidence type="ECO:0000256" key="7">
    <source>
        <dbReference type="RuleBase" id="RU004504"/>
    </source>
</evidence>
<evidence type="ECO:0000256" key="3">
    <source>
        <dbReference type="ARBA" id="ARBA00012239"/>
    </source>
</evidence>
<evidence type="ECO:0000256" key="6">
    <source>
        <dbReference type="ARBA" id="ARBA00050776"/>
    </source>
</evidence>
<comment type="caution">
    <text evidence="10">The sequence shown here is derived from an EMBL/GenBank/DDBJ whole genome shotgun (WGS) entry which is preliminary data.</text>
</comment>
<feature type="domain" description="Aminotransferase class V" evidence="9">
    <location>
        <begin position="20"/>
        <end position="392"/>
    </location>
</feature>
<dbReference type="GO" id="GO:0031071">
    <property type="term" value="F:cysteine desulfurase activity"/>
    <property type="evidence" value="ECO:0007669"/>
    <property type="project" value="UniProtKB-UniRule"/>
</dbReference>
<protein>
    <recommendedName>
        <fullName evidence="3 8">Cysteine desulfurase</fullName>
        <ecNumber evidence="3 8">2.8.1.7</ecNumber>
    </recommendedName>
</protein>
<dbReference type="Gene3D" id="3.90.1150.10">
    <property type="entry name" value="Aspartate Aminotransferase, domain 1"/>
    <property type="match status" value="1"/>
</dbReference>
<dbReference type="Pfam" id="PF00266">
    <property type="entry name" value="Aminotran_5"/>
    <property type="match status" value="1"/>
</dbReference>
<dbReference type="GO" id="GO:0030170">
    <property type="term" value="F:pyridoxal phosphate binding"/>
    <property type="evidence" value="ECO:0007669"/>
    <property type="project" value="UniProtKB-UniRule"/>
</dbReference>
<evidence type="ECO:0000259" key="9">
    <source>
        <dbReference type="Pfam" id="PF00266"/>
    </source>
</evidence>
<dbReference type="InterPro" id="IPR015421">
    <property type="entry name" value="PyrdxlP-dep_Trfase_major"/>
</dbReference>
<dbReference type="InterPro" id="IPR010970">
    <property type="entry name" value="Cys_dSase_SufS"/>
</dbReference>
<dbReference type="PANTHER" id="PTHR43586">
    <property type="entry name" value="CYSTEINE DESULFURASE"/>
    <property type="match status" value="1"/>
</dbReference>
<dbReference type="InterPro" id="IPR000192">
    <property type="entry name" value="Aminotrans_V_dom"/>
</dbReference>
<reference evidence="10 11" key="1">
    <citation type="journal article" date="2016" name="Nat. Commun.">
        <title>Thousands of microbial genomes shed light on interconnected biogeochemical processes in an aquifer system.</title>
        <authorList>
            <person name="Anantharaman K."/>
            <person name="Brown C.T."/>
            <person name="Hug L.A."/>
            <person name="Sharon I."/>
            <person name="Castelle C.J."/>
            <person name="Probst A.J."/>
            <person name="Thomas B.C."/>
            <person name="Singh A."/>
            <person name="Wilkins M.J."/>
            <person name="Karaoz U."/>
            <person name="Brodie E.L."/>
            <person name="Williams K.H."/>
            <person name="Hubbard S.S."/>
            <person name="Banfield J.F."/>
        </authorList>
    </citation>
    <scope>NUCLEOTIDE SEQUENCE [LARGE SCALE GENOMIC DNA]</scope>
</reference>
<keyword evidence="4 8" id="KW-0808">Transferase</keyword>
<dbReference type="GO" id="GO:0006534">
    <property type="term" value="P:cysteine metabolic process"/>
    <property type="evidence" value="ECO:0007669"/>
    <property type="project" value="UniProtKB-UniRule"/>
</dbReference>
<dbReference type="CDD" id="cd06453">
    <property type="entry name" value="SufS_like"/>
    <property type="match status" value="1"/>
</dbReference>
<dbReference type="AlphaFoldDB" id="A0A1G2ABY0"/>
<dbReference type="EMBL" id="MHJU01000003">
    <property type="protein sequence ID" value="OGY74139.1"/>
    <property type="molecule type" value="Genomic_DNA"/>
</dbReference>
<evidence type="ECO:0000313" key="10">
    <source>
        <dbReference type="EMBL" id="OGY74139.1"/>
    </source>
</evidence>
<comment type="similarity">
    <text evidence="2 8">Belongs to the class-V pyridoxal-phosphate-dependent aminotransferase family. Csd subfamily.</text>
</comment>
<comment type="function">
    <text evidence="8">Catalyzes the removal of elemental sulfur and selenium atoms from L-cysteine, L-cystine, L-selenocysteine, and L-selenocystine to produce L-alanine.</text>
</comment>
<comment type="catalytic activity">
    <reaction evidence="6 8">
        <text>(sulfur carrier)-H + L-cysteine = (sulfur carrier)-SH + L-alanine</text>
        <dbReference type="Rhea" id="RHEA:43892"/>
        <dbReference type="Rhea" id="RHEA-COMP:14737"/>
        <dbReference type="Rhea" id="RHEA-COMP:14739"/>
        <dbReference type="ChEBI" id="CHEBI:29917"/>
        <dbReference type="ChEBI" id="CHEBI:35235"/>
        <dbReference type="ChEBI" id="CHEBI:57972"/>
        <dbReference type="ChEBI" id="CHEBI:64428"/>
        <dbReference type="EC" id="2.8.1.7"/>
    </reaction>
</comment>
<dbReference type="PROSITE" id="PS00595">
    <property type="entry name" value="AA_TRANSFER_CLASS_5"/>
    <property type="match status" value="1"/>
</dbReference>
<dbReference type="Gene3D" id="3.40.640.10">
    <property type="entry name" value="Type I PLP-dependent aspartate aminotransferase-like (Major domain)"/>
    <property type="match status" value="1"/>
</dbReference>
<dbReference type="InterPro" id="IPR015424">
    <property type="entry name" value="PyrdxlP-dep_Trfase"/>
</dbReference>
<evidence type="ECO:0000256" key="4">
    <source>
        <dbReference type="ARBA" id="ARBA00022679"/>
    </source>
</evidence>
<dbReference type="NCBIfam" id="TIGR01979">
    <property type="entry name" value="sufS"/>
    <property type="match status" value="1"/>
</dbReference>
<comment type="cofactor">
    <cofactor evidence="1 7">
        <name>pyridoxal 5'-phosphate</name>
        <dbReference type="ChEBI" id="CHEBI:597326"/>
    </cofactor>
</comment>
<name>A0A1G2ABY0_9BACT</name>
<dbReference type="InterPro" id="IPR020578">
    <property type="entry name" value="Aminotrans_V_PyrdxlP_BS"/>
</dbReference>
<dbReference type="SUPFAM" id="SSF53383">
    <property type="entry name" value="PLP-dependent transferases"/>
    <property type="match status" value="1"/>
</dbReference>
<gene>
    <name evidence="10" type="ORF">A3H61_04375</name>
</gene>
<dbReference type="PIRSF" id="PIRSF005572">
    <property type="entry name" value="NifS"/>
    <property type="match status" value="1"/>
</dbReference>
<proteinExistence type="inferred from homology"/>
<dbReference type="Proteomes" id="UP000178315">
    <property type="component" value="Unassembled WGS sequence"/>
</dbReference>
<evidence type="ECO:0000256" key="1">
    <source>
        <dbReference type="ARBA" id="ARBA00001933"/>
    </source>
</evidence>
<accession>A0A1G2ABY0</accession>
<dbReference type="InterPro" id="IPR016454">
    <property type="entry name" value="Cysteine_dSase"/>
</dbReference>
<evidence type="ECO:0000256" key="8">
    <source>
        <dbReference type="RuleBase" id="RU004506"/>
    </source>
</evidence>
<dbReference type="EC" id="2.8.1.7" evidence="3 8"/>
<evidence type="ECO:0000313" key="11">
    <source>
        <dbReference type="Proteomes" id="UP000178315"/>
    </source>
</evidence>
<evidence type="ECO:0000256" key="5">
    <source>
        <dbReference type="ARBA" id="ARBA00022898"/>
    </source>
</evidence>
<keyword evidence="5 8" id="KW-0663">Pyridoxal phosphate</keyword>
<dbReference type="InterPro" id="IPR015422">
    <property type="entry name" value="PyrdxlP-dep_Trfase_small"/>
</dbReference>
<dbReference type="PANTHER" id="PTHR43586:SF8">
    <property type="entry name" value="CYSTEINE DESULFURASE 1, CHLOROPLASTIC"/>
    <property type="match status" value="1"/>
</dbReference>
<organism evidence="10 11">
    <name type="scientific">Candidatus Jacksonbacteria bacterium RIFCSPLOWO2_02_FULL_44_20</name>
    <dbReference type="NCBI Taxonomy" id="1798460"/>
    <lineage>
        <taxon>Bacteria</taxon>
        <taxon>Candidatus Jacksoniibacteriota</taxon>
    </lineage>
</organism>
<sequence>MNFTEIKKQFPIFVHHPELVYLDSAATTQKPRVVIERISRYYKEENANVRRGIYRLAEHATKEYEAAREKVARFIGARDAQEIVFTKGATESVNIVAHGFSLGSDDEIVITEMEHHSNLVPWQRRITNYESKINERLKFIPITDEGLLDVSTLPQLITLKTKIVALTYISNVLGTINPIKKIVQEVKRLNPNTLVLVDGAQAVGHLPVDVQELGCDFLVFSSHKMCGPTGVGVLWGRREALEALEPLQYGGSMISRVEKYQSEWADIPYKFEAGTPNIAGVIGFGAAIEFLEQIGIEEIHRYTSELTSYAYEKLRVLPYTNVLGPQAPRLGCVSFTLEGVHAHDAAQVLDESNIAIRAGHHCAMPLHERLGVPATARASVYVYNSEEDIDKLIKGLSDVKQLFSHNKR</sequence>